<dbReference type="Proteomes" id="UP000289323">
    <property type="component" value="Unassembled WGS sequence"/>
</dbReference>
<name>A0A3S4D3I6_9PEZI</name>
<evidence type="ECO:0000256" key="1">
    <source>
        <dbReference type="SAM" id="MobiDB-lite"/>
    </source>
</evidence>
<dbReference type="EMBL" id="OUUZ01000008">
    <property type="protein sequence ID" value="SPQ21500.1"/>
    <property type="molecule type" value="Genomic_DNA"/>
</dbReference>
<evidence type="ECO:0000313" key="2">
    <source>
        <dbReference type="EMBL" id="SPQ21500.1"/>
    </source>
</evidence>
<dbReference type="AlphaFoldDB" id="A0A3S4D3I6"/>
<sequence>MASNGAGDRDHRASPTMNPSPVRAAVRGCRRGCQSFDSSERQVSRGKSKILHRIYMRRTPSFRSRIPDFLPLPLSRSIPVHYSHLNPLLAYNHRALTKYHMSLSSFFLIIDHVRVERQQQSRPRVSIAAPENVIITS</sequence>
<gene>
    <name evidence="2" type="ORF">TT172_LOCUS3919</name>
</gene>
<evidence type="ECO:0000313" key="3">
    <source>
        <dbReference type="Proteomes" id="UP000289323"/>
    </source>
</evidence>
<accession>A0A3S4D3I6</accession>
<proteinExistence type="predicted"/>
<reference evidence="2 3" key="1">
    <citation type="submission" date="2018-04" db="EMBL/GenBank/DDBJ databases">
        <authorList>
            <person name="Huttner S."/>
            <person name="Dainat J."/>
        </authorList>
    </citation>
    <scope>NUCLEOTIDE SEQUENCE [LARGE SCALE GENOMIC DNA]</scope>
</reference>
<organism evidence="2 3">
    <name type="scientific">Thermothielavioides terrestris</name>
    <dbReference type="NCBI Taxonomy" id="2587410"/>
    <lineage>
        <taxon>Eukaryota</taxon>
        <taxon>Fungi</taxon>
        <taxon>Dikarya</taxon>
        <taxon>Ascomycota</taxon>
        <taxon>Pezizomycotina</taxon>
        <taxon>Sordariomycetes</taxon>
        <taxon>Sordariomycetidae</taxon>
        <taxon>Sordariales</taxon>
        <taxon>Chaetomiaceae</taxon>
        <taxon>Thermothielavioides</taxon>
    </lineage>
</organism>
<protein>
    <submittedName>
        <fullName evidence="2">F784fd0b-05b3-4d25-9b87-353c5b57217b</fullName>
    </submittedName>
</protein>
<feature type="region of interest" description="Disordered" evidence="1">
    <location>
        <begin position="1"/>
        <end position="24"/>
    </location>
</feature>